<sequence>MEIKVLGEGCSKCTKLYDNTLAALKELGIDADVTKVESLVDIISLGVMTTPTLMVNGKPKAMGQVLSTKQIVKIFKEEL</sequence>
<organism evidence="2 3">
    <name type="scientific">Clostridium subterminale</name>
    <dbReference type="NCBI Taxonomy" id="1550"/>
    <lineage>
        <taxon>Bacteria</taxon>
        <taxon>Bacillati</taxon>
        <taxon>Bacillota</taxon>
        <taxon>Clostridia</taxon>
        <taxon>Eubacteriales</taxon>
        <taxon>Clostridiaceae</taxon>
        <taxon>Clostridium</taxon>
    </lineage>
</organism>
<evidence type="ECO:0000259" key="1">
    <source>
        <dbReference type="Pfam" id="PF13192"/>
    </source>
</evidence>
<name>A0ABP3W350_CLOSU</name>
<dbReference type="PANTHER" id="PTHR36450:SF1">
    <property type="entry name" value="THIOREDOXIN"/>
    <property type="match status" value="1"/>
</dbReference>
<dbReference type="SUPFAM" id="SSF52833">
    <property type="entry name" value="Thioredoxin-like"/>
    <property type="match status" value="1"/>
</dbReference>
<protein>
    <recommendedName>
        <fullName evidence="1">Thioredoxin-like fold domain-containing protein</fullName>
    </recommendedName>
</protein>
<reference evidence="3" key="1">
    <citation type="journal article" date="2019" name="Int. J. Syst. Evol. Microbiol.">
        <title>The Global Catalogue of Microorganisms (GCM) 10K type strain sequencing project: providing services to taxonomists for standard genome sequencing and annotation.</title>
        <authorList>
            <consortium name="The Broad Institute Genomics Platform"/>
            <consortium name="The Broad Institute Genome Sequencing Center for Infectious Disease"/>
            <person name="Wu L."/>
            <person name="Ma J."/>
        </authorList>
    </citation>
    <scope>NUCLEOTIDE SEQUENCE [LARGE SCALE GENOMIC DNA]</scope>
    <source>
        <strain evidence="3">JCM 1417</strain>
    </source>
</reference>
<keyword evidence="3" id="KW-1185">Reference proteome</keyword>
<dbReference type="PANTHER" id="PTHR36450">
    <property type="entry name" value="THIOREDOXIN"/>
    <property type="match status" value="1"/>
</dbReference>
<gene>
    <name evidence="2" type="ORF">GCM10008908_28530</name>
</gene>
<dbReference type="InterPro" id="IPR005243">
    <property type="entry name" value="THIRX-like_proc"/>
</dbReference>
<dbReference type="EMBL" id="BAAACI010000007">
    <property type="protein sequence ID" value="GAA0775968.1"/>
    <property type="molecule type" value="Genomic_DNA"/>
</dbReference>
<proteinExistence type="predicted"/>
<dbReference type="Gene3D" id="3.40.30.10">
    <property type="entry name" value="Glutaredoxin"/>
    <property type="match status" value="1"/>
</dbReference>
<feature type="domain" description="Thioredoxin-like fold" evidence="1">
    <location>
        <begin position="1"/>
        <end position="75"/>
    </location>
</feature>
<dbReference type="NCBIfam" id="TIGR00412">
    <property type="entry name" value="redox_disulf_2"/>
    <property type="match status" value="1"/>
</dbReference>
<comment type="caution">
    <text evidence="2">The sequence shown here is derived from an EMBL/GenBank/DDBJ whole genome shotgun (WGS) entry which is preliminary data.</text>
</comment>
<dbReference type="InterPro" id="IPR012336">
    <property type="entry name" value="Thioredoxin-like_fold"/>
</dbReference>
<dbReference type="Pfam" id="PF13192">
    <property type="entry name" value="Thioredoxin_3"/>
    <property type="match status" value="1"/>
</dbReference>
<dbReference type="RefSeq" id="WP_343827148.1">
    <property type="nucleotide sequence ID" value="NZ_BAAACI010000007.1"/>
</dbReference>
<dbReference type="InterPro" id="IPR036249">
    <property type="entry name" value="Thioredoxin-like_sf"/>
</dbReference>
<evidence type="ECO:0000313" key="2">
    <source>
        <dbReference type="EMBL" id="GAA0775968.1"/>
    </source>
</evidence>
<dbReference type="Proteomes" id="UP001501047">
    <property type="component" value="Unassembled WGS sequence"/>
</dbReference>
<evidence type="ECO:0000313" key="3">
    <source>
        <dbReference type="Proteomes" id="UP001501047"/>
    </source>
</evidence>
<accession>A0ABP3W350</accession>